<name>A0A0M5MHA4_9NOSO</name>
<dbReference type="Proteomes" id="UP000062645">
    <property type="component" value="Chromosome"/>
</dbReference>
<gene>
    <name evidence="1" type="ORF">ACX27_17365</name>
</gene>
<dbReference type="EMBL" id="CP012036">
    <property type="protein sequence ID" value="ALF54205.1"/>
    <property type="molecule type" value="Genomic_DNA"/>
</dbReference>
<reference evidence="2" key="1">
    <citation type="submission" date="2015-07" db="EMBL/GenBank/DDBJ databases">
        <title>Genome Of Nitrogen-Fixing Cyanobacterium Nostoc piscinale CENA21 From Solimoes/Amazon River Floodplain Sediments And Comparative Genomics To Uncover Biosynthetic Natural Products Potential.</title>
        <authorList>
            <person name="Leao T.F."/>
            <person name="Leao P.N."/>
            <person name="Guimaraes P.I."/>
            <person name="de Melo A.G.C."/>
            <person name="Ramos R.T.J."/>
            <person name="Silva A."/>
            <person name="Fiore M.F."/>
            <person name="Schneider M.P.C."/>
        </authorList>
    </citation>
    <scope>NUCLEOTIDE SEQUENCE [LARGE SCALE GENOMIC DNA]</scope>
    <source>
        <strain evidence="2">CENA21</strain>
    </source>
</reference>
<protein>
    <submittedName>
        <fullName evidence="1">Uncharacterized protein</fullName>
    </submittedName>
</protein>
<proteinExistence type="predicted"/>
<dbReference type="AlphaFoldDB" id="A0A0M5MHA4"/>
<reference evidence="1 2" key="2">
    <citation type="journal article" date="2016" name="Genome Announc.">
        <title>Draft Genome Sequence of the N2-Fixing Cyanobacterium Nostoc piscinale CENA21, Isolated from the Brazilian Amazon Floodplain.</title>
        <authorList>
            <person name="Leao T."/>
            <person name="Guimaraes P.I."/>
            <person name="de Melo A.G."/>
            <person name="Ramos R.T."/>
            <person name="Leao P.N."/>
            <person name="Silva A."/>
            <person name="Fiore M.F."/>
            <person name="Schneider M.P."/>
        </authorList>
    </citation>
    <scope>NUCLEOTIDE SEQUENCE [LARGE SCALE GENOMIC DNA]</scope>
    <source>
        <strain evidence="1 2">CENA21</strain>
    </source>
</reference>
<evidence type="ECO:0000313" key="2">
    <source>
        <dbReference type="Proteomes" id="UP000062645"/>
    </source>
</evidence>
<accession>A0A0M5MHA4</accession>
<dbReference type="PATRIC" id="fig|224013.5.peg.4159"/>
<organism evidence="1 2">
    <name type="scientific">Nostoc piscinale CENA21</name>
    <dbReference type="NCBI Taxonomy" id="224013"/>
    <lineage>
        <taxon>Bacteria</taxon>
        <taxon>Bacillati</taxon>
        <taxon>Cyanobacteriota</taxon>
        <taxon>Cyanophyceae</taxon>
        <taxon>Nostocales</taxon>
        <taxon>Nostocaceae</taxon>
        <taxon>Nostoc</taxon>
    </lineage>
</organism>
<sequence length="66" mass="7899">MIFIPILLFCLLLLFQQIIFVTFAIRYNLYLPVFYLIGKFSVNTFDDLLTKYNLYVIKIIIIICEI</sequence>
<dbReference type="KEGG" id="npz:ACX27_17365"/>
<evidence type="ECO:0000313" key="1">
    <source>
        <dbReference type="EMBL" id="ALF54205.1"/>
    </source>
</evidence>
<keyword evidence="2" id="KW-1185">Reference proteome</keyword>